<reference evidence="5" key="1">
    <citation type="submission" date="2016-02" db="EMBL/GenBank/DDBJ databases">
        <title>Draft genome sequence of Microdochium bolleyi, a fungal endophyte of beachgrass.</title>
        <authorList>
            <consortium name="DOE Joint Genome Institute"/>
            <person name="David A.S."/>
            <person name="May G."/>
            <person name="Haridas S."/>
            <person name="Lim J."/>
            <person name="Wang M."/>
            <person name="Labutti K."/>
            <person name="Lipzen A."/>
            <person name="Barry K."/>
            <person name="Grigoriev I.V."/>
        </authorList>
    </citation>
    <scope>NUCLEOTIDE SEQUENCE [LARGE SCALE GENOMIC DNA]</scope>
    <source>
        <strain evidence="5">J235TASD1</strain>
    </source>
</reference>
<dbReference type="PANTHER" id="PTHR42760">
    <property type="entry name" value="SHORT-CHAIN DEHYDROGENASES/REDUCTASES FAMILY MEMBER"/>
    <property type="match status" value="1"/>
</dbReference>
<dbReference type="InParanoid" id="A0A136JA88"/>
<name>A0A136JA88_9PEZI</name>
<evidence type="ECO:0000313" key="5">
    <source>
        <dbReference type="Proteomes" id="UP000070501"/>
    </source>
</evidence>
<dbReference type="SUPFAM" id="SSF51735">
    <property type="entry name" value="NAD(P)-binding Rossmann-fold domains"/>
    <property type="match status" value="1"/>
</dbReference>
<dbReference type="AlphaFoldDB" id="A0A136JA88"/>
<dbReference type="GO" id="GO:0006633">
    <property type="term" value="P:fatty acid biosynthetic process"/>
    <property type="evidence" value="ECO:0007669"/>
    <property type="project" value="TreeGrafter"/>
</dbReference>
<dbReference type="PRINTS" id="PR00081">
    <property type="entry name" value="GDHRDH"/>
</dbReference>
<dbReference type="InterPro" id="IPR036291">
    <property type="entry name" value="NAD(P)-bd_dom_sf"/>
</dbReference>
<dbReference type="Pfam" id="PF13561">
    <property type="entry name" value="adh_short_C2"/>
    <property type="match status" value="1"/>
</dbReference>
<dbReference type="InterPro" id="IPR020904">
    <property type="entry name" value="Sc_DH/Rdtase_CS"/>
</dbReference>
<dbReference type="GO" id="GO:0048038">
    <property type="term" value="F:quinone binding"/>
    <property type="evidence" value="ECO:0007669"/>
    <property type="project" value="TreeGrafter"/>
</dbReference>
<dbReference type="EMBL" id="KQ964247">
    <property type="protein sequence ID" value="KXJ94055.1"/>
    <property type="molecule type" value="Genomic_DNA"/>
</dbReference>
<dbReference type="CDD" id="cd05233">
    <property type="entry name" value="SDR_c"/>
    <property type="match status" value="1"/>
</dbReference>
<dbReference type="FunFam" id="3.40.50.720:FF:000084">
    <property type="entry name" value="Short-chain dehydrogenase reductase"/>
    <property type="match status" value="1"/>
</dbReference>
<evidence type="ECO:0000256" key="1">
    <source>
        <dbReference type="ARBA" id="ARBA00006484"/>
    </source>
</evidence>
<dbReference type="Proteomes" id="UP000070501">
    <property type="component" value="Unassembled WGS sequence"/>
</dbReference>
<dbReference type="GO" id="GO:0016616">
    <property type="term" value="F:oxidoreductase activity, acting on the CH-OH group of donors, NAD or NADP as acceptor"/>
    <property type="evidence" value="ECO:0007669"/>
    <property type="project" value="TreeGrafter"/>
</dbReference>
<dbReference type="OrthoDB" id="47007at2759"/>
<dbReference type="STRING" id="196109.A0A136JA88"/>
<keyword evidence="5" id="KW-1185">Reference proteome</keyword>
<dbReference type="InterPro" id="IPR002347">
    <property type="entry name" value="SDR_fam"/>
</dbReference>
<organism evidence="4 5">
    <name type="scientific">Microdochium bolleyi</name>
    <dbReference type="NCBI Taxonomy" id="196109"/>
    <lineage>
        <taxon>Eukaryota</taxon>
        <taxon>Fungi</taxon>
        <taxon>Dikarya</taxon>
        <taxon>Ascomycota</taxon>
        <taxon>Pezizomycotina</taxon>
        <taxon>Sordariomycetes</taxon>
        <taxon>Xylariomycetidae</taxon>
        <taxon>Xylariales</taxon>
        <taxon>Microdochiaceae</taxon>
        <taxon>Microdochium</taxon>
    </lineage>
</organism>
<proteinExistence type="inferred from homology"/>
<sequence>MASAAILAGKKILITGAGSGIGRATAVKLHGLGATLAITDVDRKSVTRTYELCGGGGGGDGRNHFAGAMNVADEADVASRIREVAGTFGHLDHVFNCAGVNPTAMPLVDTPSAYFDKLLSVNLKGVYNVTKATIPHMKIPGSSYVNVSSILGWIPKSQMSIYCATKFGLIGFSKSMALELGPRGIRTNVIAPGNIDTPTNEGIMRGTAEAREEMDSSNALGRMGTPEDIADVVAFLMSEEARFMNGSVVEVDGMPKN</sequence>
<dbReference type="PROSITE" id="PS00061">
    <property type="entry name" value="ADH_SHORT"/>
    <property type="match status" value="1"/>
</dbReference>
<protein>
    <submittedName>
        <fullName evidence="4">Uncharacterized protein</fullName>
    </submittedName>
</protein>
<gene>
    <name evidence="4" type="ORF">Micbo1qcDRAFT_231632</name>
</gene>
<dbReference type="Gene3D" id="3.40.50.720">
    <property type="entry name" value="NAD(P)-binding Rossmann-like Domain"/>
    <property type="match status" value="1"/>
</dbReference>
<evidence type="ECO:0000313" key="4">
    <source>
        <dbReference type="EMBL" id="KXJ94055.1"/>
    </source>
</evidence>
<comment type="similarity">
    <text evidence="1">Belongs to the short-chain dehydrogenases/reductases (SDR) family.</text>
</comment>
<dbReference type="PANTHER" id="PTHR42760:SF83">
    <property type="entry name" value="(3R)-3-HYDROXYACYL-COA DEHYDROGENASE"/>
    <property type="match status" value="1"/>
</dbReference>
<evidence type="ECO:0000256" key="3">
    <source>
        <dbReference type="ARBA" id="ARBA00023002"/>
    </source>
</evidence>
<accession>A0A136JA88</accession>
<dbReference type="PRINTS" id="PR00080">
    <property type="entry name" value="SDRFAMILY"/>
</dbReference>
<evidence type="ECO:0000256" key="2">
    <source>
        <dbReference type="ARBA" id="ARBA00022857"/>
    </source>
</evidence>
<keyword evidence="3" id="KW-0560">Oxidoreductase</keyword>
<keyword evidence="2" id="KW-0521">NADP</keyword>